<organism evidence="1">
    <name type="scientific">Thermogemmatispora argillosa</name>
    <dbReference type="NCBI Taxonomy" id="2045280"/>
    <lineage>
        <taxon>Bacteria</taxon>
        <taxon>Bacillati</taxon>
        <taxon>Chloroflexota</taxon>
        <taxon>Ktedonobacteria</taxon>
        <taxon>Thermogemmatisporales</taxon>
        <taxon>Thermogemmatisporaceae</taxon>
        <taxon>Thermogemmatispora</taxon>
    </lineage>
</organism>
<sequence length="454" mass="51403">MRHLAAVLAACSRVLIAGILWIGVRLFHKIEFHGLEHLPARGPVYFAMAHKRDVDPMIEVPTILARWNWRAVTRDVLFAIRSDAFAPRFLSRIVPEPAWFSRLIGFLSLGGFLRFIGLRPIENIHLRPIELWLRNALQSEGDRPAGEILSPAFLQQWARNTGEQLQRLATVPLSRLLSWHYRNILRRLSGAEIFQPEVYWRVKNQVLEELRQQLSTLSAWLARGGSLWGAPEGQLSPDGRVGPLTAAPHRLLRGGPPETRVVPIAIMYDFMTVRRRKRVFVSLAPSIERAPQLPQRELYDRIRRAWLLSAHFTCTQLASGFLVQRSKEGRPFFTLDELVTAINRQALQLKRAGRHVDRRLLKARSVRRLARYYLKYAARRRLVRRTGRRTWKATIGGLSIQVGRGEPGYRQAPLAYAWNELQDLLSVGAAGSSSVSAVSASTSASTAHPSGQAS</sequence>
<dbReference type="EMBL" id="AP019377">
    <property type="protein sequence ID" value="BBH93691.1"/>
    <property type="molecule type" value="Genomic_DNA"/>
</dbReference>
<name>A0A455T332_9CHLR</name>
<dbReference type="AlphaFoldDB" id="A0A455T332"/>
<gene>
    <name evidence="1" type="ORF">KTA_18900</name>
</gene>
<accession>A0A455T332</accession>
<evidence type="ECO:0000313" key="1">
    <source>
        <dbReference type="EMBL" id="BBH93691.1"/>
    </source>
</evidence>
<protein>
    <recommendedName>
        <fullName evidence="2">Phospholipid/glycerol acyltransferase domain-containing protein</fullName>
    </recommendedName>
</protein>
<reference evidence="1" key="1">
    <citation type="submission" date="2018-12" db="EMBL/GenBank/DDBJ databases">
        <title>Novel natural products biosynthetic potential of the class Ktedonobacteria.</title>
        <authorList>
            <person name="Zheng Y."/>
            <person name="Saitou A."/>
            <person name="Wang C.M."/>
            <person name="Toyoda A."/>
            <person name="Minakuchi Y."/>
            <person name="Sekiguchi Y."/>
            <person name="Ueda K."/>
            <person name="Takano H."/>
            <person name="Sakai Y."/>
            <person name="Yokota A."/>
            <person name="Yabe S."/>
        </authorList>
    </citation>
    <scope>NUCLEOTIDE SEQUENCE</scope>
    <source>
        <strain evidence="1">A3-2</strain>
    </source>
</reference>
<evidence type="ECO:0008006" key="2">
    <source>
        <dbReference type="Google" id="ProtNLM"/>
    </source>
</evidence>
<proteinExistence type="predicted"/>